<dbReference type="AlphaFoldDB" id="X1VQY3"/>
<protein>
    <submittedName>
        <fullName evidence="1">Uncharacterized protein</fullName>
    </submittedName>
</protein>
<comment type="caution">
    <text evidence="1">The sequence shown here is derived from an EMBL/GenBank/DDBJ whole genome shotgun (WGS) entry which is preliminary data.</text>
</comment>
<organism evidence="1">
    <name type="scientific">marine sediment metagenome</name>
    <dbReference type="NCBI Taxonomy" id="412755"/>
    <lineage>
        <taxon>unclassified sequences</taxon>
        <taxon>metagenomes</taxon>
        <taxon>ecological metagenomes</taxon>
    </lineage>
</organism>
<feature type="non-terminal residue" evidence="1">
    <location>
        <position position="119"/>
    </location>
</feature>
<feature type="non-terminal residue" evidence="1">
    <location>
        <position position="1"/>
    </location>
</feature>
<dbReference type="Pfam" id="PF10092">
    <property type="entry name" value="DUF2330"/>
    <property type="match status" value="1"/>
</dbReference>
<dbReference type="InterPro" id="IPR019283">
    <property type="entry name" value="DUF2330"/>
</dbReference>
<name>X1VQY3_9ZZZZ</name>
<accession>X1VQY3</accession>
<evidence type="ECO:0000313" key="1">
    <source>
        <dbReference type="EMBL" id="GAJ19241.1"/>
    </source>
</evidence>
<dbReference type="EMBL" id="BARW01040616">
    <property type="protein sequence ID" value="GAJ19241.1"/>
    <property type="molecule type" value="Genomic_DNA"/>
</dbReference>
<gene>
    <name evidence="1" type="ORF">S12H4_61272</name>
</gene>
<reference evidence="1" key="1">
    <citation type="journal article" date="2014" name="Front. Microbiol.">
        <title>High frequency of phylogenetically diverse reductive dehalogenase-homologous genes in deep subseafloor sedimentary metagenomes.</title>
        <authorList>
            <person name="Kawai M."/>
            <person name="Futagami T."/>
            <person name="Toyoda A."/>
            <person name="Takaki Y."/>
            <person name="Nishi S."/>
            <person name="Hori S."/>
            <person name="Arai W."/>
            <person name="Tsubouchi T."/>
            <person name="Morono Y."/>
            <person name="Uchiyama I."/>
            <person name="Ito T."/>
            <person name="Fujiyama A."/>
            <person name="Inagaki F."/>
            <person name="Takami H."/>
        </authorList>
    </citation>
    <scope>NUCLEOTIDE SEQUENCE</scope>
    <source>
        <strain evidence="1">Expedition CK06-06</strain>
    </source>
</reference>
<proteinExistence type="predicted"/>
<sequence>DYKGELADFSWLIPAPSPVTANDVCEADSDVFSWMDELTAPSFYLVEASGGGCSCGGGAGDGAGPESGYTDQDHVEVLETILTETYEVNVLAASEAQDLVDWLDQNSYVYPTGAEAVFA</sequence>